<dbReference type="RefSeq" id="WP_020000898.1">
    <property type="nucleotide sequence ID" value="NZ_CP192219.1"/>
</dbReference>
<dbReference type="InterPro" id="IPR036046">
    <property type="entry name" value="Acylphosphatase-like_dom_sf"/>
</dbReference>
<dbReference type="PROSITE" id="PS00150">
    <property type="entry name" value="ACYLPHOSPHATASE_1"/>
    <property type="match status" value="1"/>
</dbReference>
<keyword evidence="4" id="KW-0479">Metal-binding</keyword>
<keyword evidence="9" id="KW-0378">Hydrolase</keyword>
<proteinExistence type="inferred from homology"/>
<feature type="domain" description="YrdC-like" evidence="11">
    <location>
        <begin position="205"/>
        <end position="401"/>
    </location>
</feature>
<dbReference type="Pfam" id="PF07503">
    <property type="entry name" value="zf-HYPF"/>
    <property type="match status" value="2"/>
</dbReference>
<dbReference type="PANTHER" id="PTHR42959:SF1">
    <property type="entry name" value="CARBAMOYLTRANSFERASE HYPF"/>
    <property type="match status" value="1"/>
</dbReference>
<feature type="active site" evidence="9">
    <location>
        <position position="22"/>
    </location>
</feature>
<comment type="catalytic activity">
    <reaction evidence="9">
        <text>an acyl phosphate + H2O = a carboxylate + phosphate + H(+)</text>
        <dbReference type="Rhea" id="RHEA:14965"/>
        <dbReference type="ChEBI" id="CHEBI:15377"/>
        <dbReference type="ChEBI" id="CHEBI:15378"/>
        <dbReference type="ChEBI" id="CHEBI:29067"/>
        <dbReference type="ChEBI" id="CHEBI:43474"/>
        <dbReference type="ChEBI" id="CHEBI:59918"/>
        <dbReference type="EC" id="3.6.1.7"/>
    </reaction>
</comment>
<comment type="caution">
    <text evidence="12">The sequence shown here is derived from an EMBL/GenBank/DDBJ whole genome shotgun (WGS) entry which is preliminary data.</text>
</comment>
<evidence type="ECO:0000256" key="4">
    <source>
        <dbReference type="ARBA" id="ARBA00022723"/>
    </source>
</evidence>
<feature type="active site" evidence="9">
    <location>
        <position position="40"/>
    </location>
</feature>
<dbReference type="InterPro" id="IPR055128">
    <property type="entry name" value="HypF_C_2"/>
</dbReference>
<feature type="domain" description="Acylphosphatase-like" evidence="10">
    <location>
        <begin position="7"/>
        <end position="94"/>
    </location>
</feature>
<evidence type="ECO:0000313" key="13">
    <source>
        <dbReference type="Proteomes" id="UP000184001"/>
    </source>
</evidence>
<evidence type="ECO:0000256" key="9">
    <source>
        <dbReference type="PROSITE-ProRule" id="PRU00520"/>
    </source>
</evidence>
<dbReference type="GO" id="GO:0016743">
    <property type="term" value="F:carboxyl- or carbamoyltransferase activity"/>
    <property type="evidence" value="ECO:0007669"/>
    <property type="project" value="UniProtKB-UniRule"/>
</dbReference>
<evidence type="ECO:0000256" key="6">
    <source>
        <dbReference type="ARBA" id="ARBA00022833"/>
    </source>
</evidence>
<dbReference type="UniPathway" id="UPA00335"/>
<dbReference type="EC" id="6.2.-.-" evidence="8"/>
<dbReference type="AlphaFoldDB" id="A0A8G2CAK5"/>
<dbReference type="InterPro" id="IPR017945">
    <property type="entry name" value="DHBP_synth_RibB-like_a/b_dom"/>
</dbReference>
<evidence type="ECO:0000256" key="7">
    <source>
        <dbReference type="ARBA" id="ARBA00048220"/>
    </source>
</evidence>
<evidence type="ECO:0000256" key="2">
    <source>
        <dbReference type="ARBA" id="ARBA00008097"/>
    </source>
</evidence>
<dbReference type="PROSITE" id="PS51163">
    <property type="entry name" value="YRDC"/>
    <property type="match status" value="1"/>
</dbReference>
<evidence type="ECO:0000259" key="10">
    <source>
        <dbReference type="PROSITE" id="PS51160"/>
    </source>
</evidence>
<organism evidence="12 13">
    <name type="scientific">Halodesulfovibrio aestuarii</name>
    <dbReference type="NCBI Taxonomy" id="126333"/>
    <lineage>
        <taxon>Bacteria</taxon>
        <taxon>Pseudomonadati</taxon>
        <taxon>Thermodesulfobacteriota</taxon>
        <taxon>Desulfovibrionia</taxon>
        <taxon>Desulfovibrionales</taxon>
        <taxon>Desulfovibrionaceae</taxon>
        <taxon>Halodesulfovibrio</taxon>
    </lineage>
</organism>
<dbReference type="GO" id="GO:0003998">
    <property type="term" value="F:acylphosphatase activity"/>
    <property type="evidence" value="ECO:0007669"/>
    <property type="project" value="UniProtKB-EC"/>
</dbReference>
<dbReference type="Gene3D" id="3.30.420.40">
    <property type="match status" value="1"/>
</dbReference>
<dbReference type="InterPro" id="IPR051060">
    <property type="entry name" value="Carbamoyltrans_HypF-like"/>
</dbReference>
<dbReference type="InterPro" id="IPR011125">
    <property type="entry name" value="Znf_HypF"/>
</dbReference>
<dbReference type="EMBL" id="FQZR01000005">
    <property type="protein sequence ID" value="SHJ35601.1"/>
    <property type="molecule type" value="Genomic_DNA"/>
</dbReference>
<dbReference type="Pfam" id="PF01300">
    <property type="entry name" value="Sua5_yciO_yrdC"/>
    <property type="match status" value="1"/>
</dbReference>
<evidence type="ECO:0000256" key="5">
    <source>
        <dbReference type="ARBA" id="ARBA00022771"/>
    </source>
</evidence>
<dbReference type="Pfam" id="PF22521">
    <property type="entry name" value="HypF_C_2"/>
    <property type="match status" value="1"/>
</dbReference>
<dbReference type="NCBIfam" id="TIGR00143">
    <property type="entry name" value="hypF"/>
    <property type="match status" value="1"/>
</dbReference>
<dbReference type="PROSITE" id="PS51160">
    <property type="entry name" value="ACYLPHOSPHATASE_3"/>
    <property type="match status" value="1"/>
</dbReference>
<dbReference type="GO" id="GO:0016874">
    <property type="term" value="F:ligase activity"/>
    <property type="evidence" value="ECO:0007669"/>
    <property type="project" value="UniProtKB-UniRule"/>
</dbReference>
<dbReference type="SUPFAM" id="SSF55821">
    <property type="entry name" value="YrdC/RibB"/>
    <property type="match status" value="1"/>
</dbReference>
<dbReference type="Proteomes" id="UP000184001">
    <property type="component" value="Unassembled WGS sequence"/>
</dbReference>
<dbReference type="InterPro" id="IPR004421">
    <property type="entry name" value="Carbamoyltransferase_HypF"/>
</dbReference>
<name>A0A8G2CAK5_9BACT</name>
<dbReference type="Pfam" id="PF17788">
    <property type="entry name" value="HypF_C"/>
    <property type="match status" value="1"/>
</dbReference>
<evidence type="ECO:0000256" key="1">
    <source>
        <dbReference type="ARBA" id="ARBA00004711"/>
    </source>
</evidence>
<dbReference type="GO" id="GO:0003725">
    <property type="term" value="F:double-stranded RNA binding"/>
    <property type="evidence" value="ECO:0007669"/>
    <property type="project" value="InterPro"/>
</dbReference>
<reference evidence="12 13" key="1">
    <citation type="submission" date="2016-11" db="EMBL/GenBank/DDBJ databases">
        <authorList>
            <person name="Varghese N."/>
            <person name="Submissions S."/>
        </authorList>
    </citation>
    <scope>NUCLEOTIDE SEQUENCE [LARGE SCALE GENOMIC DNA]</scope>
    <source>
        <strain evidence="12 13">DSM 17919</strain>
    </source>
</reference>
<dbReference type="InterPro" id="IPR006070">
    <property type="entry name" value="Sua5-like_dom"/>
</dbReference>
<dbReference type="SUPFAM" id="SSF54975">
    <property type="entry name" value="Acylphosphatase/BLUF domain-like"/>
    <property type="match status" value="1"/>
</dbReference>
<dbReference type="Gene3D" id="3.30.110.120">
    <property type="match status" value="1"/>
</dbReference>
<comment type="similarity">
    <text evidence="2 8">Belongs to the carbamoyltransferase HypF family.</text>
</comment>
<accession>A0A8G2CAK5</accession>
<protein>
    <recommendedName>
        <fullName evidence="8">Carbamoyltransferase</fullName>
        <ecNumber evidence="8">6.2.-.-</ecNumber>
    </recommendedName>
</protein>
<dbReference type="GO" id="GO:0008270">
    <property type="term" value="F:zinc ion binding"/>
    <property type="evidence" value="ECO:0007669"/>
    <property type="project" value="UniProtKB-KW"/>
</dbReference>
<comment type="catalytic activity">
    <reaction evidence="7">
        <text>C-terminal L-cysteinyl-[HypE protein] + carbamoyl phosphate + ATP + H2O = C-terminal S-carboxamide-L-cysteinyl-[HypE protein] + AMP + phosphate + diphosphate + H(+)</text>
        <dbReference type="Rhea" id="RHEA:55636"/>
        <dbReference type="Rhea" id="RHEA-COMP:14247"/>
        <dbReference type="Rhea" id="RHEA-COMP:14392"/>
        <dbReference type="ChEBI" id="CHEBI:15377"/>
        <dbReference type="ChEBI" id="CHEBI:15378"/>
        <dbReference type="ChEBI" id="CHEBI:30616"/>
        <dbReference type="ChEBI" id="CHEBI:33019"/>
        <dbReference type="ChEBI" id="CHEBI:43474"/>
        <dbReference type="ChEBI" id="CHEBI:58228"/>
        <dbReference type="ChEBI" id="CHEBI:76913"/>
        <dbReference type="ChEBI" id="CHEBI:139126"/>
        <dbReference type="ChEBI" id="CHEBI:456215"/>
    </reaction>
</comment>
<evidence type="ECO:0000256" key="3">
    <source>
        <dbReference type="ARBA" id="ARBA00022598"/>
    </source>
</evidence>
<dbReference type="InterPro" id="IPR041440">
    <property type="entry name" value="HypF_C"/>
</dbReference>
<dbReference type="Pfam" id="PF00708">
    <property type="entry name" value="Acylphosphatase"/>
    <property type="match status" value="1"/>
</dbReference>
<evidence type="ECO:0000256" key="8">
    <source>
        <dbReference type="PIRNR" id="PIRNR006256"/>
    </source>
</evidence>
<dbReference type="Gene3D" id="3.30.420.360">
    <property type="match status" value="1"/>
</dbReference>
<gene>
    <name evidence="12" type="ORF">SAMN05660830_02223</name>
</gene>
<dbReference type="GO" id="GO:0051604">
    <property type="term" value="P:protein maturation"/>
    <property type="evidence" value="ECO:0007669"/>
    <property type="project" value="TreeGrafter"/>
</dbReference>
<keyword evidence="6" id="KW-0862">Zinc</keyword>
<dbReference type="PANTHER" id="PTHR42959">
    <property type="entry name" value="CARBAMOYLTRANSFERASE"/>
    <property type="match status" value="1"/>
</dbReference>
<evidence type="ECO:0000313" key="12">
    <source>
        <dbReference type="EMBL" id="SHJ35601.1"/>
    </source>
</evidence>
<sequence>MTHRARRKRYIITGQVQGVGFRPFVYRIALENKVTGTVSNTSDGVFIEVQGDERTLAGFAFDLEDKLPPLAEVTSKTEDELPIVDGETEFKILASEGKKGNRVLISADVATCDDCLRDIFDPENRRFEYPFTNCTNCGPRYTITKSIPYDRAKTSMSCFPLCSDCKTEYEDPLDRRFHAQPNACDVCGPYVWLTTQDGVEQCRGTKAIIQTAEALATGRIAAVKGLGGFHLVCMATGAQGQQAIETLRTRKNRWGKPLAVMVRDIETARAIADITEEEEHLLLSKERPIVLCRQRCDAPIAKALNPGTQYVGIMLPYTPLHHILFKYFAQQTCELPVLVMTSGNMSSEPIALGNREALKRLHPLADVFLLHNRDILVRVDDSVVRVQEDTAKPQFFRRARGFAPRPVFMADNAPSVLGVGPELKNTLCYTRDNEAFVSQHIGDMQNLEVYSFYEEIAEFLPQILEVTAEAVVHDLHPDYMTTRFARDYGEEHNIPVLGLQHHAAHIFSVLAENKFTGTALGLGLDGTGYGEDGTIWGGELLCINNETLEHSRLGRLAHIPLPGGETAIHEPWRIAQGILWNAGIKKSDKEWTWQSVFSQQSLFLPQLLERNINTPLTSSCGRLFDAVSAMLGICHTVTYEGEAAILLEDAQDLTVTEAYECPFKKTGEIVELDSVHLFLQCYQDWLQGIDTGIIARKFHLGLVQGCARLVACMASETGISTIALSGGVMQSFTIGTELPKALVALGLTVIQHTQLPPNDGCISLGQAAYGRQWLLNKKV</sequence>
<dbReference type="InterPro" id="IPR001792">
    <property type="entry name" value="Acylphosphatase-like_dom"/>
</dbReference>
<keyword evidence="3" id="KW-0436">Ligase</keyword>
<dbReference type="Gene3D" id="3.90.870.50">
    <property type="match status" value="1"/>
</dbReference>
<dbReference type="InterPro" id="IPR017968">
    <property type="entry name" value="Acylphosphatase_CS"/>
</dbReference>
<dbReference type="PIRSF" id="PIRSF006256">
    <property type="entry name" value="CMPcnvr_hdrg_mat"/>
    <property type="match status" value="1"/>
</dbReference>
<keyword evidence="5" id="KW-0863">Zinc-finger</keyword>
<comment type="pathway">
    <text evidence="1">Protein modification; [NiFe] hydrogenase maturation.</text>
</comment>
<evidence type="ECO:0000259" key="11">
    <source>
        <dbReference type="PROSITE" id="PS51163"/>
    </source>
</evidence>